<accession>E0W0D7</accession>
<feature type="region of interest" description="Disordered" evidence="1">
    <location>
        <begin position="484"/>
        <end position="507"/>
    </location>
</feature>
<sequence>MERQGTGSGGQSIPKLMLMGSSTASETTTNTSTDSSNTVYTMVTVTDAEQEEKFEHDLLENKSLMKKDEKYQTKQTKENFESKRELKDHKKIQETTTTRTRNILSEFDELFLENEKRINADKKLRSKTNNNNKMGMVEHQEIQDDNNSSKGIYDTDIRLTEFEGDVGELKKKNKNYEKIKKEKLYETTNDDKQIKSTNQDQIFFHAPAPGAPPPTPLTGSYQKDQNFFSKLSAIDEKTIKTLESVFECDNEENVTKNEEKPRSNIRTIQSELPQRTFTSNFNKRKKMGDQDDNKWNQSELNKISPKYSPKMSPKSGNKTTEGTLFPFPPRSSSPKSISRSSSPKLKRDISSSLKKLADISSSFKININDVKEQDGSSKSELLTRSNLEKHEKNTQEDFNKHQSKFESIFNMDSPTTLKSSPPAESYLNLTENNSKFEFPCCSSPTENNNTLVTVGVSENSNQENDITNSTKHIINKNEENIVNDNQNRLSNKRKKRNDRKSISSDSPVKLLESDEKVLQNRRSKDVIHDSIINEKFECRQNRKYSILTNDGSIKNFVSESSEEFKKTNENFNKENIVKKKSGNRRSSDCPQRHRRVSIVQGESLRHFIFEEPDTSKMKPNKQRKVSMVPEDTTRNILLEDIYKRKSSMVPGDTLRNLLGDETGRKSSIVPDDKPRKFSINTLGDIVSARKFSLLPPGEIYTSQIDGKTTEIIKLTPGTKGRPLATIVVQQASIQRGSISGPSGQREDSLLDVANTFTLEELHEFDMKSIVWSSKLFMPSTTEIPRCFYAKYRS</sequence>
<evidence type="ECO:0000313" key="4">
    <source>
        <dbReference type="Proteomes" id="UP000009046"/>
    </source>
</evidence>
<feature type="compositionally biased region" description="Basic and acidic residues" evidence="1">
    <location>
        <begin position="386"/>
        <end position="398"/>
    </location>
</feature>
<feature type="compositionally biased region" description="Gly residues" evidence="1">
    <location>
        <begin position="1"/>
        <end position="10"/>
    </location>
</feature>
<reference evidence="2" key="2">
    <citation type="submission" date="2007-04" db="EMBL/GenBank/DDBJ databases">
        <title>The genome of the human body louse.</title>
        <authorList>
            <consortium name="The Human Body Louse Genome Consortium"/>
            <person name="Kirkness E."/>
            <person name="Walenz B."/>
            <person name="Hass B."/>
            <person name="Bruggner R."/>
            <person name="Strausberg R."/>
        </authorList>
    </citation>
    <scope>NUCLEOTIDE SEQUENCE</scope>
    <source>
        <strain evidence="2">USDA</strain>
    </source>
</reference>
<dbReference type="InParanoid" id="E0W0D7"/>
<feature type="compositionally biased region" description="Low complexity" evidence="1">
    <location>
        <begin position="21"/>
        <end position="36"/>
    </location>
</feature>
<reference evidence="3" key="3">
    <citation type="submission" date="2020-05" db="UniProtKB">
        <authorList>
            <consortium name="EnsemblMetazoa"/>
        </authorList>
    </citation>
    <scope>IDENTIFICATION</scope>
    <source>
        <strain evidence="3">USDA</strain>
    </source>
</reference>
<name>E0W0D7_PEDHC</name>
<feature type="region of interest" description="Disordered" evidence="1">
    <location>
        <begin position="372"/>
        <end position="398"/>
    </location>
</feature>
<feature type="compositionally biased region" description="Polar residues" evidence="1">
    <location>
        <begin position="264"/>
        <end position="281"/>
    </location>
</feature>
<feature type="region of interest" description="Disordered" evidence="1">
    <location>
        <begin position="250"/>
        <end position="349"/>
    </location>
</feature>
<dbReference type="GeneID" id="8234612"/>
<feature type="compositionally biased region" description="Low complexity" evidence="1">
    <location>
        <begin position="332"/>
        <end position="343"/>
    </location>
</feature>
<dbReference type="CTD" id="8234612"/>
<feature type="compositionally biased region" description="Basic and acidic residues" evidence="1">
    <location>
        <begin position="253"/>
        <end position="262"/>
    </location>
</feature>
<evidence type="ECO:0000256" key="1">
    <source>
        <dbReference type="SAM" id="MobiDB-lite"/>
    </source>
</evidence>
<feature type="compositionally biased region" description="Low complexity" evidence="1">
    <location>
        <begin position="302"/>
        <end position="315"/>
    </location>
</feature>
<dbReference type="AlphaFoldDB" id="E0W0D7"/>
<evidence type="ECO:0000313" key="2">
    <source>
        <dbReference type="EMBL" id="EEB19093.1"/>
    </source>
</evidence>
<organism>
    <name type="scientific">Pediculus humanus subsp. corporis</name>
    <name type="common">Body louse</name>
    <dbReference type="NCBI Taxonomy" id="121224"/>
    <lineage>
        <taxon>Eukaryota</taxon>
        <taxon>Metazoa</taxon>
        <taxon>Ecdysozoa</taxon>
        <taxon>Arthropoda</taxon>
        <taxon>Hexapoda</taxon>
        <taxon>Insecta</taxon>
        <taxon>Pterygota</taxon>
        <taxon>Neoptera</taxon>
        <taxon>Paraneoptera</taxon>
        <taxon>Psocodea</taxon>
        <taxon>Troctomorpha</taxon>
        <taxon>Phthiraptera</taxon>
        <taxon>Anoplura</taxon>
        <taxon>Pediculidae</taxon>
        <taxon>Pediculus</taxon>
    </lineage>
</organism>
<protein>
    <submittedName>
        <fullName evidence="2 3">Uncharacterized protein</fullName>
    </submittedName>
</protein>
<dbReference type="VEuPathDB" id="VectorBase:PHUM550330"/>
<dbReference type="Proteomes" id="UP000009046">
    <property type="component" value="Unassembled WGS sequence"/>
</dbReference>
<proteinExistence type="predicted"/>
<feature type="region of interest" description="Disordered" evidence="1">
    <location>
        <begin position="1"/>
        <end position="36"/>
    </location>
</feature>
<gene>
    <name evidence="3" type="primary">8234612</name>
    <name evidence="2" type="ORF">Phum_PHUM550330</name>
</gene>
<reference evidence="2" key="1">
    <citation type="submission" date="2007-04" db="EMBL/GenBank/DDBJ databases">
        <title>Annotation of Pediculus humanus corporis strain USDA.</title>
        <authorList>
            <person name="Kirkness E."/>
            <person name="Hannick L."/>
            <person name="Hass B."/>
            <person name="Bruggner R."/>
            <person name="Lawson D."/>
            <person name="Bidwell S."/>
            <person name="Joardar V."/>
            <person name="Caler E."/>
            <person name="Walenz B."/>
            <person name="Inman J."/>
            <person name="Schobel S."/>
            <person name="Galinsky K."/>
            <person name="Amedeo P."/>
            <person name="Strausberg R."/>
        </authorList>
    </citation>
    <scope>NUCLEOTIDE SEQUENCE</scope>
    <source>
        <strain evidence="2">USDA</strain>
    </source>
</reference>
<dbReference type="RefSeq" id="XP_002431831.1">
    <property type="nucleotide sequence ID" value="XM_002431786.1"/>
</dbReference>
<dbReference type="EnsemblMetazoa" id="PHUM550330-RA">
    <property type="protein sequence ID" value="PHUM550330-PA"/>
    <property type="gene ID" value="PHUM550330"/>
</dbReference>
<keyword evidence="4" id="KW-1185">Reference proteome</keyword>
<dbReference type="EMBL" id="AAZO01006693">
    <property type="status" value="NOT_ANNOTATED_CDS"/>
    <property type="molecule type" value="Genomic_DNA"/>
</dbReference>
<dbReference type="HOGENOM" id="CLU_354238_0_0_1"/>
<feature type="region of interest" description="Disordered" evidence="1">
    <location>
        <begin position="69"/>
        <end position="88"/>
    </location>
</feature>
<evidence type="ECO:0000313" key="3">
    <source>
        <dbReference type="EnsemblMetazoa" id="PHUM550330-PA"/>
    </source>
</evidence>
<dbReference type="EMBL" id="DS235858">
    <property type="protein sequence ID" value="EEB19093.1"/>
    <property type="molecule type" value="Genomic_DNA"/>
</dbReference>
<dbReference type="KEGG" id="phu:Phum_PHUM550330"/>
<dbReference type="STRING" id="121224.E0W0D7"/>